<dbReference type="PANTHER" id="PTHR13593:SF113">
    <property type="entry name" value="SI:DKEY-266F7.9"/>
    <property type="match status" value="1"/>
</dbReference>
<evidence type="ECO:0000313" key="3">
    <source>
        <dbReference type="Proteomes" id="UP000662931"/>
    </source>
</evidence>
<dbReference type="PROSITE" id="PS50007">
    <property type="entry name" value="PIPLC_X_DOMAIN"/>
    <property type="match status" value="1"/>
</dbReference>
<keyword evidence="3" id="KW-1185">Reference proteome</keyword>
<dbReference type="InterPro" id="IPR000909">
    <property type="entry name" value="PLipase_C_PInositol-sp_X_dom"/>
</dbReference>
<dbReference type="Pfam" id="PF00388">
    <property type="entry name" value="PI-PLC-X"/>
    <property type="match status" value="1"/>
</dbReference>
<dbReference type="Gene3D" id="3.20.20.190">
    <property type="entry name" value="Phosphatidylinositol (PI) phosphodiesterase"/>
    <property type="match status" value="1"/>
</dbReference>
<dbReference type="GO" id="GO:0006629">
    <property type="term" value="P:lipid metabolic process"/>
    <property type="evidence" value="ECO:0007669"/>
    <property type="project" value="InterPro"/>
</dbReference>
<dbReference type="GO" id="GO:0008081">
    <property type="term" value="F:phosphoric diester hydrolase activity"/>
    <property type="evidence" value="ECO:0007669"/>
    <property type="project" value="InterPro"/>
</dbReference>
<dbReference type="InterPro" id="IPR017946">
    <property type="entry name" value="PLC-like_Pdiesterase_TIM-brl"/>
</dbReference>
<dbReference type="SMART" id="SM00148">
    <property type="entry name" value="PLCXc"/>
    <property type="match status" value="1"/>
</dbReference>
<accession>A0A875S1X1</accession>
<evidence type="ECO:0000259" key="1">
    <source>
        <dbReference type="SMART" id="SM00148"/>
    </source>
</evidence>
<dbReference type="CDD" id="cd08586">
    <property type="entry name" value="PI-PLCc_BcPLC_like"/>
    <property type="match status" value="1"/>
</dbReference>
<name>A0A875S1X1_EENNA</name>
<dbReference type="Proteomes" id="UP000662931">
    <property type="component" value="Chromosome 2"/>
</dbReference>
<dbReference type="OrthoDB" id="1046782at2759"/>
<organism evidence="2 3">
    <name type="scientific">Eeniella nana</name>
    <name type="common">Yeast</name>
    <name type="synonym">Brettanomyces nanus</name>
    <dbReference type="NCBI Taxonomy" id="13502"/>
    <lineage>
        <taxon>Eukaryota</taxon>
        <taxon>Fungi</taxon>
        <taxon>Dikarya</taxon>
        <taxon>Ascomycota</taxon>
        <taxon>Saccharomycotina</taxon>
        <taxon>Pichiomycetes</taxon>
        <taxon>Pichiales</taxon>
        <taxon>Pichiaceae</taxon>
        <taxon>Brettanomyces</taxon>
    </lineage>
</organism>
<feature type="domain" description="Phosphatidylinositol-specific phospholipase C X" evidence="1">
    <location>
        <begin position="14"/>
        <end position="168"/>
    </location>
</feature>
<dbReference type="GeneID" id="62195688"/>
<gene>
    <name evidence="2" type="ORF">FOA43_002287</name>
</gene>
<dbReference type="SUPFAM" id="SSF51695">
    <property type="entry name" value="PLC-like phosphodiesterases"/>
    <property type="match status" value="1"/>
</dbReference>
<dbReference type="InterPro" id="IPR051057">
    <property type="entry name" value="PI-PLC_domain"/>
</dbReference>
<protein>
    <recommendedName>
        <fullName evidence="1">Phosphatidylinositol-specific phospholipase C X domain-containing protein</fullName>
    </recommendedName>
</protein>
<dbReference type="EMBL" id="CP064813">
    <property type="protein sequence ID" value="QPG74948.1"/>
    <property type="molecule type" value="Genomic_DNA"/>
</dbReference>
<proteinExistence type="predicted"/>
<dbReference type="RefSeq" id="XP_038778513.1">
    <property type="nucleotide sequence ID" value="XM_038922585.1"/>
</dbReference>
<evidence type="ECO:0000313" key="2">
    <source>
        <dbReference type="EMBL" id="QPG74948.1"/>
    </source>
</evidence>
<dbReference type="KEGG" id="bnn:FOA43_002287"/>
<reference evidence="2" key="1">
    <citation type="submission" date="2020-10" db="EMBL/GenBank/DDBJ databases">
        <authorList>
            <person name="Roach M.J.R."/>
        </authorList>
    </citation>
    <scope>NUCLEOTIDE SEQUENCE</scope>
    <source>
        <strain evidence="2">CBS 1945</strain>
    </source>
</reference>
<dbReference type="PANTHER" id="PTHR13593">
    <property type="match status" value="1"/>
</dbReference>
<dbReference type="AlphaFoldDB" id="A0A875S1X1"/>
<sequence>MVNYDSWMKDINGDTHISKLAIAGTHEAPAYHKLAPPSVQCQGEDITEQLNHGARFLDIRLSKNFLTVNDDKKNDLICVHGNFPVKLAGAVKFTEELEHIYKFLEDHNSEAVILSIKQEGNGKWDNQNDEFPKVFRDNYLKNHEDKWYLKNEIPKLDNCRGKIVLFRRFGVNNQDDSGKFGISASNWQYNTSCDDTGMFCVQDFCEFKSEDDIPKKADLVKDLLNKAKDYNNTDNDPKLFLNFCSASNFFDFDTWPHAVAKGLREAKISDAYGKGCGIVVLDYVNKDDWNPVRELVDKNFT</sequence>